<name>A0A1E1LID5_9HELO</name>
<proteinExistence type="predicted"/>
<accession>A0A1E1LID5</accession>
<sequence>MPFFRRVCAMLHLGKTEPAKFNFIENNKWLEKGVDGYITEGFVGHYNCPSCHAKINAYRSVLQTYTRTSDCLRFEQFIEGSSGRCVMQVPITFEKDFVAMERGLLTPKALDSPCKCEIVKEEFFACCTCVNCGQNLSFWNQVKRCEVMGKLRWFLARKEDKALEEKLALAEEWALER</sequence>
<evidence type="ECO:0000313" key="1">
    <source>
        <dbReference type="EMBL" id="CZT10258.1"/>
    </source>
</evidence>
<protein>
    <submittedName>
        <fullName evidence="1">Uncharacterized protein</fullName>
    </submittedName>
</protein>
<organism evidence="1 2">
    <name type="scientific">Rhynchosporium graminicola</name>
    <dbReference type="NCBI Taxonomy" id="2792576"/>
    <lineage>
        <taxon>Eukaryota</taxon>
        <taxon>Fungi</taxon>
        <taxon>Dikarya</taxon>
        <taxon>Ascomycota</taxon>
        <taxon>Pezizomycotina</taxon>
        <taxon>Leotiomycetes</taxon>
        <taxon>Helotiales</taxon>
        <taxon>Ploettnerulaceae</taxon>
        <taxon>Rhynchosporium</taxon>
    </lineage>
</organism>
<dbReference type="AlphaFoldDB" id="A0A1E1LID5"/>
<keyword evidence="2" id="KW-1185">Reference proteome</keyword>
<dbReference type="Proteomes" id="UP000178129">
    <property type="component" value="Unassembled WGS sequence"/>
</dbReference>
<dbReference type="InParanoid" id="A0A1E1LID5"/>
<evidence type="ECO:0000313" key="2">
    <source>
        <dbReference type="Proteomes" id="UP000178129"/>
    </source>
</evidence>
<gene>
    <name evidence="1" type="ORF">RCO7_02931</name>
</gene>
<reference evidence="2" key="1">
    <citation type="submission" date="2016-03" db="EMBL/GenBank/DDBJ databases">
        <authorList>
            <person name="Ploux O."/>
        </authorList>
    </citation>
    <scope>NUCLEOTIDE SEQUENCE [LARGE SCALE GENOMIC DNA]</scope>
    <source>
        <strain evidence="2">UK7</strain>
    </source>
</reference>
<comment type="caution">
    <text evidence="1">The sequence shown here is derived from an EMBL/GenBank/DDBJ whole genome shotgun (WGS) entry which is preliminary data.</text>
</comment>
<dbReference type="EMBL" id="FJUW01000054">
    <property type="protein sequence ID" value="CZT10258.1"/>
    <property type="molecule type" value="Genomic_DNA"/>
</dbReference>